<dbReference type="RefSeq" id="WP_096193801.1">
    <property type="nucleotide sequence ID" value="NZ_JAELVQ010000007.1"/>
</dbReference>
<protein>
    <submittedName>
        <fullName evidence="2">Uncharacterized protein</fullName>
    </submittedName>
</protein>
<dbReference type="Proteomes" id="UP000610931">
    <property type="component" value="Unassembled WGS sequence"/>
</dbReference>
<keyword evidence="1" id="KW-0175">Coiled coil</keyword>
<evidence type="ECO:0000313" key="2">
    <source>
        <dbReference type="EMBL" id="MBJ6367975.1"/>
    </source>
</evidence>
<accession>A0A8J7IVX3</accession>
<keyword evidence="3" id="KW-1185">Reference proteome</keyword>
<evidence type="ECO:0000256" key="1">
    <source>
        <dbReference type="SAM" id="Coils"/>
    </source>
</evidence>
<reference evidence="2" key="1">
    <citation type="submission" date="2020-12" db="EMBL/GenBank/DDBJ databases">
        <title>Snuella sp. nov., isolated from sediment in Incheon.</title>
        <authorList>
            <person name="Kim W."/>
        </authorList>
    </citation>
    <scope>NUCLEOTIDE SEQUENCE</scope>
    <source>
        <strain evidence="2">CAU 1569</strain>
    </source>
</reference>
<evidence type="ECO:0000313" key="3">
    <source>
        <dbReference type="Proteomes" id="UP000610931"/>
    </source>
</evidence>
<gene>
    <name evidence="2" type="ORF">JF259_07730</name>
</gene>
<organism evidence="2 3">
    <name type="scientific">Snuella sedimenti</name>
    <dbReference type="NCBI Taxonomy" id="2798802"/>
    <lineage>
        <taxon>Bacteria</taxon>
        <taxon>Pseudomonadati</taxon>
        <taxon>Bacteroidota</taxon>
        <taxon>Flavobacteriia</taxon>
        <taxon>Flavobacteriales</taxon>
        <taxon>Flavobacteriaceae</taxon>
        <taxon>Snuella</taxon>
    </lineage>
</organism>
<dbReference type="AlphaFoldDB" id="A0A8J7IVX3"/>
<name>A0A8J7IVX3_9FLAO</name>
<feature type="coiled-coil region" evidence="1">
    <location>
        <begin position="23"/>
        <end position="50"/>
    </location>
</feature>
<dbReference type="EMBL" id="JAELVQ010000007">
    <property type="protein sequence ID" value="MBJ6367975.1"/>
    <property type="molecule type" value="Genomic_DNA"/>
</dbReference>
<comment type="caution">
    <text evidence="2">The sequence shown here is derived from an EMBL/GenBank/DDBJ whole genome shotgun (WGS) entry which is preliminary data.</text>
</comment>
<sequence>MKHKHRVDQLQNGVRSLLAKSGYAFSEEDKALLEAILVELEEMSNNEKDNSPDQILKVLSLLLRFLKFFGIDDITGLF</sequence>
<proteinExistence type="predicted"/>